<dbReference type="Proteomes" id="UP000253940">
    <property type="component" value="Chromosome"/>
</dbReference>
<sequence length="94" mass="10494">MSDNQTVLAVVIEKIRTSINEDWIMDYEIDATTRFNDDLEIESIEFVKIANAIQQHYGTHLNIADWLAGKSIHELIGLSVGELTDYVSAALAKG</sequence>
<protein>
    <submittedName>
        <fullName evidence="2">Acyl carrier protein</fullName>
    </submittedName>
</protein>
<name>A0A345P383_9GAMM</name>
<evidence type="ECO:0000313" key="2">
    <source>
        <dbReference type="EMBL" id="AXI01742.1"/>
    </source>
</evidence>
<dbReference type="EMBL" id="CP031222">
    <property type="protein sequence ID" value="AXI01742.1"/>
    <property type="molecule type" value="Genomic_DNA"/>
</dbReference>
<accession>A0A345P383</accession>
<evidence type="ECO:0000259" key="1">
    <source>
        <dbReference type="Pfam" id="PF00550"/>
    </source>
</evidence>
<dbReference type="Pfam" id="PF00550">
    <property type="entry name" value="PP-binding"/>
    <property type="match status" value="1"/>
</dbReference>
<dbReference type="AlphaFoldDB" id="A0A345P383"/>
<reference evidence="2 3" key="1">
    <citation type="submission" date="2018-07" db="EMBL/GenBank/DDBJ databases">
        <title>Genome sequencing of Moraxellaceae gen. HYN0046.</title>
        <authorList>
            <person name="Kim M."/>
            <person name="Yi H."/>
        </authorList>
    </citation>
    <scope>NUCLEOTIDE SEQUENCE [LARGE SCALE GENOMIC DNA]</scope>
    <source>
        <strain evidence="2 3">HYN0046</strain>
    </source>
</reference>
<feature type="domain" description="Carrier" evidence="1">
    <location>
        <begin position="28"/>
        <end position="77"/>
    </location>
</feature>
<dbReference type="InterPro" id="IPR009081">
    <property type="entry name" value="PP-bd_ACP"/>
</dbReference>
<organism evidence="2 3">
    <name type="scientific">Aquirhabdus parva</name>
    <dbReference type="NCBI Taxonomy" id="2283318"/>
    <lineage>
        <taxon>Bacteria</taxon>
        <taxon>Pseudomonadati</taxon>
        <taxon>Pseudomonadota</taxon>
        <taxon>Gammaproteobacteria</taxon>
        <taxon>Moraxellales</taxon>
        <taxon>Moraxellaceae</taxon>
        <taxon>Aquirhabdus</taxon>
    </lineage>
</organism>
<dbReference type="KEGG" id="mbah:HYN46_01860"/>
<dbReference type="Gene3D" id="1.10.1200.10">
    <property type="entry name" value="ACP-like"/>
    <property type="match status" value="1"/>
</dbReference>
<evidence type="ECO:0000313" key="3">
    <source>
        <dbReference type="Proteomes" id="UP000253940"/>
    </source>
</evidence>
<dbReference type="InterPro" id="IPR036736">
    <property type="entry name" value="ACP-like_sf"/>
</dbReference>
<dbReference type="SUPFAM" id="SSF47336">
    <property type="entry name" value="ACP-like"/>
    <property type="match status" value="1"/>
</dbReference>
<dbReference type="RefSeq" id="WP_114897852.1">
    <property type="nucleotide sequence ID" value="NZ_CP031222.1"/>
</dbReference>
<gene>
    <name evidence="2" type="ORF">HYN46_01860</name>
</gene>
<dbReference type="OrthoDB" id="3785691at2"/>
<keyword evidence="3" id="KW-1185">Reference proteome</keyword>
<proteinExistence type="predicted"/>